<evidence type="ECO:0000313" key="5">
    <source>
        <dbReference type="Proteomes" id="UP000290189"/>
    </source>
</evidence>
<reference evidence="3 5" key="2">
    <citation type="submission" date="2018-03" db="EMBL/GenBank/DDBJ databases">
        <authorList>
            <person name="Fogelqvist J."/>
        </authorList>
    </citation>
    <scope>NUCLEOTIDE SEQUENCE [LARGE SCALE GENOMIC DNA]</scope>
</reference>
<dbReference type="EMBL" id="OVEO01000006">
    <property type="protein sequence ID" value="SPQ96841.1"/>
    <property type="molecule type" value="Genomic_DNA"/>
</dbReference>
<keyword evidence="4" id="KW-1185">Reference proteome</keyword>
<reference evidence="2 4" key="1">
    <citation type="submission" date="2015-02" db="EMBL/GenBank/DDBJ databases">
        <authorList>
            <person name="Chooi Y.-H."/>
        </authorList>
    </citation>
    <scope>NUCLEOTIDE SEQUENCE [LARGE SCALE GENOMIC DNA]</scope>
    <source>
        <strain evidence="2">E3</strain>
    </source>
</reference>
<dbReference type="Proteomes" id="UP000290189">
    <property type="component" value="Unassembled WGS sequence"/>
</dbReference>
<feature type="compositionally biased region" description="Low complexity" evidence="1">
    <location>
        <begin position="142"/>
        <end position="152"/>
    </location>
</feature>
<evidence type="ECO:0000313" key="4">
    <source>
        <dbReference type="Proteomes" id="UP000039324"/>
    </source>
</evidence>
<gene>
    <name evidence="2" type="ORF">PBRA_000280</name>
    <name evidence="3" type="ORF">PLBR_LOCUS4056</name>
</gene>
<sequence>MTGRPVGSRDRPKLTWHIRYIYEMMQDRVMIALVAVVASLSAPACARVVIVVPVDANGAPAQVGPGYNPVQDYNPRVAQVQKDPGTYAPIEMFTTPPQTYTPIAPVDQTYPPVKAKPETYAPIKVKQETYAPIVPTAPPQTYAAKATPAPRKATYESSTPAPEKYVEKTSSDVSEPYSPSTSAYGGSIPNTTYGGTTKYNVGTSVPFKSGKYARSSSMALSLSVVSAFLTSLMVISHI</sequence>
<dbReference type="Proteomes" id="UP000039324">
    <property type="component" value="Unassembled WGS sequence"/>
</dbReference>
<proteinExistence type="predicted"/>
<feature type="compositionally biased region" description="Polar residues" evidence="1">
    <location>
        <begin position="171"/>
        <end position="189"/>
    </location>
</feature>
<organism evidence="2 4">
    <name type="scientific">Plasmodiophora brassicae</name>
    <name type="common">Clubroot disease agent</name>
    <dbReference type="NCBI Taxonomy" id="37360"/>
    <lineage>
        <taxon>Eukaryota</taxon>
        <taxon>Sar</taxon>
        <taxon>Rhizaria</taxon>
        <taxon>Endomyxa</taxon>
        <taxon>Phytomyxea</taxon>
        <taxon>Plasmodiophorida</taxon>
        <taxon>Plasmodiophoridae</taxon>
        <taxon>Plasmodiophora</taxon>
    </lineage>
</organism>
<geneLocation type="mitochondrion" evidence="3"/>
<keyword evidence="3" id="KW-0496">Mitochondrion</keyword>
<feature type="region of interest" description="Disordered" evidence="1">
    <location>
        <begin position="141"/>
        <end position="189"/>
    </location>
</feature>
<dbReference type="AlphaFoldDB" id="A0A0G4IH91"/>
<dbReference type="EMBL" id="CDSF01000001">
    <property type="protein sequence ID" value="CEO94495.1"/>
    <property type="molecule type" value="Genomic_DNA"/>
</dbReference>
<accession>A0A0G4IH91</accession>
<evidence type="ECO:0000313" key="2">
    <source>
        <dbReference type="EMBL" id="CEO94495.1"/>
    </source>
</evidence>
<evidence type="ECO:0000313" key="3">
    <source>
        <dbReference type="EMBL" id="SPQ96841.1"/>
    </source>
</evidence>
<evidence type="ECO:0000256" key="1">
    <source>
        <dbReference type="SAM" id="MobiDB-lite"/>
    </source>
</evidence>
<protein>
    <submittedName>
        <fullName evidence="2">Uncharacterized protein</fullName>
    </submittedName>
</protein>
<name>A0A0G4IH91_PLABS</name>